<dbReference type="PANTHER" id="PTHR47388">
    <property type="entry name" value="TUMOR NECROSIS FACTOR RECEPTOR SUPERFAMILY MEMBER 18"/>
    <property type="match status" value="1"/>
</dbReference>
<accession>A0A7L1UDZ9</accession>
<dbReference type="GO" id="GO:0045785">
    <property type="term" value="P:positive regulation of cell adhesion"/>
    <property type="evidence" value="ECO:0007669"/>
    <property type="project" value="TreeGrafter"/>
</dbReference>
<evidence type="ECO:0000259" key="1">
    <source>
        <dbReference type="SMART" id="SM00208"/>
    </source>
</evidence>
<sequence>AENPMPCEAAKDHDCKCPPGHGCSDEPCQFCQELPRCEPGYQPARKGMVNFDLECKPCENGSYSSSRNSWCRNWTDCESSGFVTLRAGNSTHNSVC</sequence>
<feature type="domain" description="TNFR-Cys" evidence="1">
    <location>
        <begin position="17"/>
        <end position="55"/>
    </location>
</feature>
<keyword evidence="3" id="KW-1185">Reference proteome</keyword>
<dbReference type="SUPFAM" id="SSF57586">
    <property type="entry name" value="TNF receptor-like"/>
    <property type="match status" value="1"/>
</dbReference>
<dbReference type="InterPro" id="IPR001368">
    <property type="entry name" value="TNFR/NGFR_Cys_rich_reg"/>
</dbReference>
<dbReference type="InterPro" id="IPR053107">
    <property type="entry name" value="TNFRSF18"/>
</dbReference>
<dbReference type="AlphaFoldDB" id="A0A7L1UDZ9"/>
<evidence type="ECO:0000313" key="2">
    <source>
        <dbReference type="EMBL" id="NXO68958.1"/>
    </source>
</evidence>
<gene>
    <name evidence="2" type="primary">Tnfrsf18</name>
    <name evidence="2" type="ORF">PHANIT_R04249</name>
</gene>
<dbReference type="Gene3D" id="2.10.50.10">
    <property type="entry name" value="Tumor Necrosis Factor Receptor, subunit A, domain 2"/>
    <property type="match status" value="1"/>
</dbReference>
<dbReference type="Pfam" id="PF00020">
    <property type="entry name" value="TNFR_c6"/>
    <property type="match status" value="1"/>
</dbReference>
<name>A0A7L1UDZ9_PHANI</name>
<dbReference type="PANTHER" id="PTHR47388:SF1">
    <property type="entry name" value="TUMOR NECROSIS FACTOR RECEPTOR SUPERFAMILY MEMBER 18"/>
    <property type="match status" value="1"/>
</dbReference>
<dbReference type="GO" id="GO:0009897">
    <property type="term" value="C:external side of plasma membrane"/>
    <property type="evidence" value="ECO:0007669"/>
    <property type="project" value="TreeGrafter"/>
</dbReference>
<reference evidence="2 3" key="1">
    <citation type="submission" date="2019-09" db="EMBL/GenBank/DDBJ databases">
        <title>Bird 10,000 Genomes (B10K) Project - Family phase.</title>
        <authorList>
            <person name="Zhang G."/>
        </authorList>
    </citation>
    <scope>NUCLEOTIDE SEQUENCE [LARGE SCALE GENOMIC DNA]</scope>
    <source>
        <strain evidence="2">B10K-DU-002-32</strain>
        <tissue evidence="2">Muscle</tissue>
    </source>
</reference>
<evidence type="ECO:0000313" key="3">
    <source>
        <dbReference type="Proteomes" id="UP000579685"/>
    </source>
</evidence>
<feature type="domain" description="TNFR-Cys" evidence="1">
    <location>
        <begin position="58"/>
        <end position="96"/>
    </location>
</feature>
<proteinExistence type="predicted"/>
<dbReference type="Proteomes" id="UP000579685">
    <property type="component" value="Unassembled WGS sequence"/>
</dbReference>
<comment type="caution">
    <text evidence="2">The sequence shown here is derived from an EMBL/GenBank/DDBJ whole genome shotgun (WGS) entry which is preliminary data.</text>
</comment>
<feature type="non-terminal residue" evidence="2">
    <location>
        <position position="1"/>
    </location>
</feature>
<feature type="non-terminal residue" evidence="2">
    <location>
        <position position="96"/>
    </location>
</feature>
<organism evidence="2 3">
    <name type="scientific">Phainopepla nitens</name>
    <name type="common">Phainopepla</name>
    <dbReference type="NCBI Taxonomy" id="161653"/>
    <lineage>
        <taxon>Eukaryota</taxon>
        <taxon>Metazoa</taxon>
        <taxon>Chordata</taxon>
        <taxon>Craniata</taxon>
        <taxon>Vertebrata</taxon>
        <taxon>Euteleostomi</taxon>
        <taxon>Archelosauria</taxon>
        <taxon>Archosauria</taxon>
        <taxon>Dinosauria</taxon>
        <taxon>Saurischia</taxon>
        <taxon>Theropoda</taxon>
        <taxon>Coelurosauria</taxon>
        <taxon>Aves</taxon>
        <taxon>Neognathae</taxon>
        <taxon>Neoaves</taxon>
        <taxon>Telluraves</taxon>
        <taxon>Australaves</taxon>
        <taxon>Passeriformes</taxon>
        <taxon>Bombycillidae</taxon>
        <taxon>Phainopepla</taxon>
    </lineage>
</organism>
<dbReference type="EMBL" id="VXBQ01010070">
    <property type="protein sequence ID" value="NXO68958.1"/>
    <property type="molecule type" value="Genomic_DNA"/>
</dbReference>
<dbReference type="SMART" id="SM00208">
    <property type="entry name" value="TNFR"/>
    <property type="match status" value="2"/>
</dbReference>
<protein>
    <submittedName>
        <fullName evidence="2">TNR18 factor</fullName>
    </submittedName>
</protein>